<dbReference type="EMBL" id="FNCG01000001">
    <property type="protein sequence ID" value="SDF90408.1"/>
    <property type="molecule type" value="Genomic_DNA"/>
</dbReference>
<dbReference type="SUPFAM" id="SSF46785">
    <property type="entry name" value="Winged helix' DNA-binding domain"/>
    <property type="match status" value="1"/>
</dbReference>
<dbReference type="InterPro" id="IPR036390">
    <property type="entry name" value="WH_DNA-bd_sf"/>
</dbReference>
<evidence type="ECO:0000313" key="3">
    <source>
        <dbReference type="Proteomes" id="UP000199705"/>
    </source>
</evidence>
<name>A0A1G7PVX6_9SPHI</name>
<reference evidence="3" key="1">
    <citation type="submission" date="2016-10" db="EMBL/GenBank/DDBJ databases">
        <authorList>
            <person name="Varghese N."/>
            <person name="Submissions S."/>
        </authorList>
    </citation>
    <scope>NUCLEOTIDE SEQUENCE [LARGE SCALE GENOMIC DNA]</scope>
    <source>
        <strain evidence="3">Gh-67</strain>
    </source>
</reference>
<proteinExistence type="predicted"/>
<dbReference type="Proteomes" id="UP000199705">
    <property type="component" value="Unassembled WGS sequence"/>
</dbReference>
<dbReference type="STRING" id="551996.SAMN05192573_101691"/>
<dbReference type="AlphaFoldDB" id="A0A1G7PVX6"/>
<evidence type="ECO:0000259" key="1">
    <source>
        <dbReference type="Pfam" id="PF08279"/>
    </source>
</evidence>
<dbReference type="Pfam" id="PF08279">
    <property type="entry name" value="HTH_11"/>
    <property type="match status" value="1"/>
</dbReference>
<sequence>MNRADRLLKVLVLLQTRDVVSIDLLKSHFHISTRTAYQDLECLKQLKITVTFEAEKGCLVLVASCLSPDGKSEIISQPMLVIPQAIKNEVLLTIPRAVNDDPQNSSS</sequence>
<organism evidence="2 3">
    <name type="scientific">Mucilaginibacter gossypii</name>
    <dbReference type="NCBI Taxonomy" id="551996"/>
    <lineage>
        <taxon>Bacteria</taxon>
        <taxon>Pseudomonadati</taxon>
        <taxon>Bacteroidota</taxon>
        <taxon>Sphingobacteriia</taxon>
        <taxon>Sphingobacteriales</taxon>
        <taxon>Sphingobacteriaceae</taxon>
        <taxon>Mucilaginibacter</taxon>
    </lineage>
</organism>
<dbReference type="InterPro" id="IPR036388">
    <property type="entry name" value="WH-like_DNA-bd_sf"/>
</dbReference>
<dbReference type="RefSeq" id="WP_091162862.1">
    <property type="nucleotide sequence ID" value="NZ_FNCG01000001.1"/>
</dbReference>
<evidence type="ECO:0000313" key="2">
    <source>
        <dbReference type="EMBL" id="SDF90408.1"/>
    </source>
</evidence>
<keyword evidence="3" id="KW-1185">Reference proteome</keyword>
<feature type="domain" description="Helix-turn-helix type 11" evidence="1">
    <location>
        <begin position="6"/>
        <end position="57"/>
    </location>
</feature>
<gene>
    <name evidence="2" type="ORF">SAMN05192573_101691</name>
</gene>
<dbReference type="InterPro" id="IPR013196">
    <property type="entry name" value="HTH_11"/>
</dbReference>
<dbReference type="Gene3D" id="1.10.10.10">
    <property type="entry name" value="Winged helix-like DNA-binding domain superfamily/Winged helix DNA-binding domain"/>
    <property type="match status" value="1"/>
</dbReference>
<protein>
    <submittedName>
        <fullName evidence="2">HTH domain-containing protein</fullName>
    </submittedName>
</protein>
<accession>A0A1G7PVX6</accession>